<dbReference type="EMBL" id="POUT01000020">
    <property type="protein sequence ID" value="PNG05084.1"/>
    <property type="molecule type" value="Genomic_DNA"/>
</dbReference>
<dbReference type="Pfam" id="PF04444">
    <property type="entry name" value="Dioxygenase_N"/>
    <property type="match status" value="1"/>
</dbReference>
<dbReference type="Gene3D" id="2.60.130.10">
    <property type="entry name" value="Aromatic compound dioxygenase"/>
    <property type="match status" value="1"/>
</dbReference>
<dbReference type="InterPro" id="IPR007535">
    <property type="entry name" value="Catechol_dOase_N"/>
</dbReference>
<comment type="catalytic activity">
    <reaction evidence="1">
        <text>catechol + O2 = cis,cis-muconate + 2 H(+)</text>
        <dbReference type="Rhea" id="RHEA:23852"/>
        <dbReference type="ChEBI" id="CHEBI:15378"/>
        <dbReference type="ChEBI" id="CHEBI:15379"/>
        <dbReference type="ChEBI" id="CHEBI:18135"/>
        <dbReference type="ChEBI" id="CHEBI:32379"/>
        <dbReference type="EC" id="1.13.11.1"/>
    </reaction>
</comment>
<dbReference type="GO" id="GO:0019614">
    <property type="term" value="P:catechol-containing compound catabolic process"/>
    <property type="evidence" value="ECO:0007669"/>
    <property type="project" value="InterPro"/>
</dbReference>
<evidence type="ECO:0000256" key="1">
    <source>
        <dbReference type="ARBA" id="ARBA00001312"/>
    </source>
</evidence>
<evidence type="ECO:0000256" key="2">
    <source>
        <dbReference type="ARBA" id="ARBA00001965"/>
    </source>
</evidence>
<evidence type="ECO:0000256" key="8">
    <source>
        <dbReference type="ARBA" id="ARBA00022964"/>
    </source>
</evidence>
<comment type="pathway">
    <text evidence="3">Aromatic compound metabolism; beta-ketoadipate pathway; 5-oxo-4,5-dihydro-2-furylacetate from catechol: step 1/3.</text>
</comment>
<keyword evidence="9" id="KW-0560">Oxidoreductase</keyword>
<proteinExistence type="inferred from homology"/>
<evidence type="ECO:0000313" key="14">
    <source>
        <dbReference type="Proteomes" id="UP000236023"/>
    </source>
</evidence>
<evidence type="ECO:0000313" key="13">
    <source>
        <dbReference type="EMBL" id="PNG05084.1"/>
    </source>
</evidence>
<dbReference type="PROSITE" id="PS00083">
    <property type="entry name" value="INTRADIOL_DIOXYGENAS"/>
    <property type="match status" value="1"/>
</dbReference>
<evidence type="ECO:0000256" key="4">
    <source>
        <dbReference type="ARBA" id="ARBA00007825"/>
    </source>
</evidence>
<dbReference type="UniPathway" id="UPA00157">
    <property type="reaction ID" value="UER00258"/>
</dbReference>
<reference evidence="13 14" key="1">
    <citation type="submission" date="2018-01" db="EMBL/GenBank/DDBJ databases">
        <title>Denitrification phenotypes of diverse strains of Pseudomonas stutzeri.</title>
        <authorList>
            <person name="Milligan D.A."/>
            <person name="Bergaust L."/>
            <person name="Bakken L.R."/>
            <person name="Frostegard A."/>
        </authorList>
    </citation>
    <scope>NUCLEOTIDE SEQUENCE [LARGE SCALE GENOMIC DNA]</scope>
    <source>
        <strain evidence="13 14">24a75</strain>
    </source>
</reference>
<dbReference type="InterPro" id="IPR012801">
    <property type="entry name" value="Cchol_dOase_prob"/>
</dbReference>
<evidence type="ECO:0000256" key="6">
    <source>
        <dbReference type="ARBA" id="ARBA00022723"/>
    </source>
</evidence>
<dbReference type="RefSeq" id="WP_102895804.1">
    <property type="nucleotide sequence ID" value="NZ_JAMOHU010000064.1"/>
</dbReference>
<dbReference type="CDD" id="cd03460">
    <property type="entry name" value="1_2-CTD"/>
    <property type="match status" value="1"/>
</dbReference>
<comment type="cofactor">
    <cofactor evidence="2">
        <name>Fe(3+)</name>
        <dbReference type="ChEBI" id="CHEBI:29034"/>
    </cofactor>
</comment>
<dbReference type="NCBIfam" id="TIGR02439">
    <property type="entry name" value="catechol_proteo"/>
    <property type="match status" value="1"/>
</dbReference>
<gene>
    <name evidence="13" type="primary">catA</name>
    <name evidence="13" type="ORF">CXK94_21425</name>
</gene>
<evidence type="ECO:0000256" key="7">
    <source>
        <dbReference type="ARBA" id="ARBA00022797"/>
    </source>
</evidence>
<sequence length="312" mass="34398">MTVKISHTDAIQGFFKEAAGYANDNGSSRMKTVIKRILCDTAKIIEDLEITQDEFWKAVDYLNRLGGRNEAGLLVAGLGLEHYLDLLQDAKDEEAGLVGGTPRTIEGPLYVAGAPIAQGVTRMDDGSEDDVATPMFLQGQVTDTDGKPVAGATVDLWHANTQGNYSYFDKSQSDYNLRRRIVTDENGHYRARSIVPSGYGCSPDGPTQEVLDLLGRHGQRPAHIHFFISAPGHRHLTTQINLSGDQYLWDDFAYATRDGLVGDIRFIEDAEAGRERGVQGRFAEVDFDFQLQRAPAPEAEQRSKRPRALQGA</sequence>
<evidence type="ECO:0000256" key="5">
    <source>
        <dbReference type="ARBA" id="ARBA00013118"/>
    </source>
</evidence>
<evidence type="ECO:0000259" key="12">
    <source>
        <dbReference type="PROSITE" id="PS00083"/>
    </source>
</evidence>
<dbReference type="GO" id="GO:0018576">
    <property type="term" value="F:catechol 1,2-dioxygenase activity"/>
    <property type="evidence" value="ECO:0007669"/>
    <property type="project" value="UniProtKB-EC"/>
</dbReference>
<feature type="domain" description="Intradiol ring-cleavage dioxygenases" evidence="12">
    <location>
        <begin position="137"/>
        <end position="165"/>
    </location>
</feature>
<keyword evidence="10" id="KW-0408">Iron</keyword>
<dbReference type="AlphaFoldDB" id="A0A2N8SRG3"/>
<keyword evidence="7" id="KW-0058">Aromatic hydrocarbons catabolism</keyword>
<accession>A0A2N8SRG3</accession>
<dbReference type="GO" id="GO:0042952">
    <property type="term" value="P:beta-ketoadipate pathway"/>
    <property type="evidence" value="ECO:0007669"/>
    <property type="project" value="UniProtKB-UniPathway"/>
</dbReference>
<dbReference type="SUPFAM" id="SSF49482">
    <property type="entry name" value="Aromatic compound dioxygenase"/>
    <property type="match status" value="1"/>
</dbReference>
<dbReference type="InterPro" id="IPR050770">
    <property type="entry name" value="Intradiol_RC_Dioxygenase"/>
</dbReference>
<dbReference type="InterPro" id="IPR000627">
    <property type="entry name" value="Intradiol_dOase_C"/>
</dbReference>
<keyword evidence="8 13" id="KW-0223">Dioxygenase</keyword>
<organism evidence="13 14">
    <name type="scientific">Stutzerimonas stutzeri</name>
    <name type="common">Pseudomonas stutzeri</name>
    <dbReference type="NCBI Taxonomy" id="316"/>
    <lineage>
        <taxon>Bacteria</taxon>
        <taxon>Pseudomonadati</taxon>
        <taxon>Pseudomonadota</taxon>
        <taxon>Gammaproteobacteria</taxon>
        <taxon>Pseudomonadales</taxon>
        <taxon>Pseudomonadaceae</taxon>
        <taxon>Stutzerimonas</taxon>
    </lineage>
</organism>
<name>A0A2N8SRG3_STUST</name>
<dbReference type="EC" id="1.13.11.1" evidence="5"/>
<feature type="region of interest" description="Disordered" evidence="11">
    <location>
        <begin position="293"/>
        <end position="312"/>
    </location>
</feature>
<dbReference type="InterPro" id="IPR015889">
    <property type="entry name" value="Intradiol_dOase_core"/>
</dbReference>
<dbReference type="PANTHER" id="PTHR33711:SF7">
    <property type="entry name" value="INTRADIOL RING-CLEAVAGE DIOXYGENASES DOMAIN-CONTAINING PROTEIN-RELATED"/>
    <property type="match status" value="1"/>
</dbReference>
<dbReference type="Proteomes" id="UP000236023">
    <property type="component" value="Unassembled WGS sequence"/>
</dbReference>
<protein>
    <recommendedName>
        <fullName evidence="5">catechol 1,2-dioxygenase</fullName>
        <ecNumber evidence="5">1.13.11.1</ecNumber>
    </recommendedName>
</protein>
<keyword evidence="6" id="KW-0479">Metal-binding</keyword>
<evidence type="ECO:0000256" key="3">
    <source>
        <dbReference type="ARBA" id="ARBA00004957"/>
    </source>
</evidence>
<comment type="similarity">
    <text evidence="4">Belongs to the intradiol ring-cleavage dioxygenase family.</text>
</comment>
<evidence type="ECO:0000256" key="9">
    <source>
        <dbReference type="ARBA" id="ARBA00023002"/>
    </source>
</evidence>
<dbReference type="GO" id="GO:0008199">
    <property type="term" value="F:ferric iron binding"/>
    <property type="evidence" value="ECO:0007669"/>
    <property type="project" value="InterPro"/>
</dbReference>
<evidence type="ECO:0000256" key="11">
    <source>
        <dbReference type="SAM" id="MobiDB-lite"/>
    </source>
</evidence>
<dbReference type="Pfam" id="PF00775">
    <property type="entry name" value="Dioxygenase_C"/>
    <property type="match status" value="1"/>
</dbReference>
<dbReference type="PANTHER" id="PTHR33711">
    <property type="entry name" value="DIOXYGENASE, PUTATIVE (AFU_ORTHOLOGUE AFUA_2G02910)-RELATED"/>
    <property type="match status" value="1"/>
</dbReference>
<evidence type="ECO:0000256" key="10">
    <source>
        <dbReference type="ARBA" id="ARBA00023004"/>
    </source>
</evidence>
<comment type="caution">
    <text evidence="13">The sequence shown here is derived from an EMBL/GenBank/DDBJ whole genome shotgun (WGS) entry which is preliminary data.</text>
</comment>